<keyword evidence="2" id="KW-1185">Reference proteome</keyword>
<reference evidence="1 2" key="1">
    <citation type="submission" date="2019-03" db="EMBL/GenBank/DDBJ databases">
        <title>Three New Species of Nocardioides, Nocardioides euryhalodurans sp. nov., Nocardioides seonyuensis sp. nov. and Nocardioides eburneoflavus sp. nov. Iolated from Soil.</title>
        <authorList>
            <person name="Roh S.G."/>
            <person name="Lee C."/>
            <person name="Kim M.-K."/>
            <person name="Kim S.B."/>
        </authorList>
    </citation>
    <scope>NUCLEOTIDE SEQUENCE [LARGE SCALE GENOMIC DNA]</scope>
    <source>
        <strain evidence="1 2">MMS17-SY207-3</strain>
    </source>
</reference>
<dbReference type="EMBL" id="CP038436">
    <property type="protein sequence ID" value="QBX55573.1"/>
    <property type="molecule type" value="Genomic_DNA"/>
</dbReference>
<dbReference type="AlphaFoldDB" id="A0A4P7IG23"/>
<proteinExistence type="predicted"/>
<gene>
    <name evidence="1" type="ORF">EXE58_08980</name>
</gene>
<organism evidence="1 2">
    <name type="scientific">Nocardioides seonyuensis</name>
    <dbReference type="NCBI Taxonomy" id="2518371"/>
    <lineage>
        <taxon>Bacteria</taxon>
        <taxon>Bacillati</taxon>
        <taxon>Actinomycetota</taxon>
        <taxon>Actinomycetes</taxon>
        <taxon>Propionibacteriales</taxon>
        <taxon>Nocardioidaceae</taxon>
        <taxon>Nocardioides</taxon>
    </lineage>
</organism>
<evidence type="ECO:0000313" key="1">
    <source>
        <dbReference type="EMBL" id="QBX55573.1"/>
    </source>
</evidence>
<sequence length="161" mass="17559">MTDEVSDFVQQYLAHGDEWARSLYEAVGRVTVSGAAVEGALFSLAMQLAPSDDLYGARIDKLRSVIENNRGELSRNHRKLCAQLLGRASDALRRRNFVVHLAWNTIPFHQGQHLGVGIRKAPSGQGLLGSMKSTKELQDLGAELHDVAASISTLQHNIATA</sequence>
<name>A0A4P7IG23_9ACTN</name>
<evidence type="ECO:0000313" key="2">
    <source>
        <dbReference type="Proteomes" id="UP000294853"/>
    </source>
</evidence>
<dbReference type="KEGG" id="nsn:EXE58_08980"/>
<dbReference type="RefSeq" id="WP_135267564.1">
    <property type="nucleotide sequence ID" value="NZ_CP038436.1"/>
</dbReference>
<dbReference type="Proteomes" id="UP000294853">
    <property type="component" value="Chromosome"/>
</dbReference>
<protein>
    <submittedName>
        <fullName evidence="1">Uncharacterized protein</fullName>
    </submittedName>
</protein>
<accession>A0A4P7IG23</accession>